<feature type="region of interest" description="Disordered" evidence="1">
    <location>
        <begin position="152"/>
        <end position="171"/>
    </location>
</feature>
<gene>
    <name evidence="2" type="ORF">C4D60_Mb01t29760</name>
</gene>
<comment type="caution">
    <text evidence="2">The sequence shown here is derived from an EMBL/GenBank/DDBJ whole genome shotgun (WGS) entry which is preliminary data.</text>
</comment>
<keyword evidence="3" id="KW-1185">Reference proteome</keyword>
<name>A0A4S8JRP8_MUSBA</name>
<evidence type="ECO:0000256" key="1">
    <source>
        <dbReference type="SAM" id="MobiDB-lite"/>
    </source>
</evidence>
<proteinExistence type="predicted"/>
<evidence type="ECO:0000313" key="2">
    <source>
        <dbReference type="EMBL" id="THU64752.1"/>
    </source>
</evidence>
<organism evidence="2 3">
    <name type="scientific">Musa balbisiana</name>
    <name type="common">Banana</name>
    <dbReference type="NCBI Taxonomy" id="52838"/>
    <lineage>
        <taxon>Eukaryota</taxon>
        <taxon>Viridiplantae</taxon>
        <taxon>Streptophyta</taxon>
        <taxon>Embryophyta</taxon>
        <taxon>Tracheophyta</taxon>
        <taxon>Spermatophyta</taxon>
        <taxon>Magnoliopsida</taxon>
        <taxon>Liliopsida</taxon>
        <taxon>Zingiberales</taxon>
        <taxon>Musaceae</taxon>
        <taxon>Musa</taxon>
    </lineage>
</organism>
<evidence type="ECO:0000313" key="3">
    <source>
        <dbReference type="Proteomes" id="UP000317650"/>
    </source>
</evidence>
<accession>A0A4S8JRP8</accession>
<dbReference type="PANTHER" id="PTHR34410">
    <property type="entry name" value="INTRON-ENCODED HOMING ENDONUCLEASE, PUTATIVE-RELATED"/>
    <property type="match status" value="1"/>
</dbReference>
<reference evidence="2 3" key="1">
    <citation type="journal article" date="2019" name="Nat. Plants">
        <title>Genome sequencing of Musa balbisiana reveals subgenome evolution and function divergence in polyploid bananas.</title>
        <authorList>
            <person name="Yao X."/>
        </authorList>
    </citation>
    <scope>NUCLEOTIDE SEQUENCE [LARGE SCALE GENOMIC DNA]</scope>
    <source>
        <strain evidence="3">cv. DH-PKW</strain>
        <tissue evidence="2">Leaves</tissue>
    </source>
</reference>
<dbReference type="EMBL" id="PYDT01000004">
    <property type="protein sequence ID" value="THU64752.1"/>
    <property type="molecule type" value="Genomic_DNA"/>
</dbReference>
<dbReference type="PANTHER" id="PTHR34410:SF2">
    <property type="entry name" value="RRNA INTRON-ENCODED HOMING ENDONUCLEASE"/>
    <property type="match status" value="1"/>
</dbReference>
<protein>
    <submittedName>
        <fullName evidence="2">Uncharacterized protein</fullName>
    </submittedName>
</protein>
<dbReference type="AlphaFoldDB" id="A0A4S8JRP8"/>
<sequence>MDSGEGVRENGYQSRKWQQARKLPLRHGEVVTINNNTGLFESGNWNEYNLNPLTRIHWRASLVPAAALEFGRVGRSLAVCGHMVYPSLLVGDALPGLRPGGSARCYFEDIRTNHAKAFAKDVFINQERKLGARRRSDTVLVSTINDADQGSADVALRTPPAPYEKSKSLGSGGSMVARLKLKGIDGRAPPGVEPAA</sequence>
<dbReference type="STRING" id="52838.A0A4S8JRP8"/>
<dbReference type="Proteomes" id="UP000317650">
    <property type="component" value="Chromosome 1"/>
</dbReference>